<feature type="domain" description="Dihydrodipicolinate reductase C-terminal" evidence="15">
    <location>
        <begin position="130"/>
        <end position="266"/>
    </location>
</feature>
<comment type="similarity">
    <text evidence="1 13">Belongs to the DapB family.</text>
</comment>
<dbReference type="Gene3D" id="3.40.50.720">
    <property type="entry name" value="NAD(P)-binding Rossmann-like Domain"/>
    <property type="match status" value="1"/>
</dbReference>
<evidence type="ECO:0000313" key="16">
    <source>
        <dbReference type="EMBL" id="ANP46276.1"/>
    </source>
</evidence>
<protein>
    <recommendedName>
        <fullName evidence="10 13">4-hydroxy-tetrahydrodipicolinate reductase</fullName>
        <shortName evidence="13">HTPA reductase</shortName>
        <ecNumber evidence="10 13">1.17.1.8</ecNumber>
    </recommendedName>
</protein>
<evidence type="ECO:0000313" key="17">
    <source>
        <dbReference type="Proteomes" id="UP000092498"/>
    </source>
</evidence>
<dbReference type="NCBIfam" id="TIGR00036">
    <property type="entry name" value="dapB"/>
    <property type="match status" value="1"/>
</dbReference>
<evidence type="ECO:0000256" key="11">
    <source>
        <dbReference type="ARBA" id="ARBA00049080"/>
    </source>
</evidence>
<evidence type="ECO:0000256" key="8">
    <source>
        <dbReference type="ARBA" id="ARBA00023154"/>
    </source>
</evidence>
<feature type="binding site" evidence="13">
    <location>
        <begin position="124"/>
        <end position="127"/>
    </location>
    <ligand>
        <name>NAD(+)</name>
        <dbReference type="ChEBI" id="CHEBI:57540"/>
    </ligand>
</feature>
<dbReference type="PROSITE" id="PS01298">
    <property type="entry name" value="DAPB"/>
    <property type="match status" value="1"/>
</dbReference>
<dbReference type="FunCoup" id="A0A1B1AI83">
    <property type="interactions" value="498"/>
</dbReference>
<organism evidence="16 17">
    <name type="scientific">Candidatus Viadribacter manganicus</name>
    <dbReference type="NCBI Taxonomy" id="1759059"/>
    <lineage>
        <taxon>Bacteria</taxon>
        <taxon>Pseudomonadati</taxon>
        <taxon>Pseudomonadota</taxon>
        <taxon>Alphaproteobacteria</taxon>
        <taxon>Hyphomonadales</taxon>
        <taxon>Hyphomonadaceae</taxon>
        <taxon>Candidatus Viadribacter</taxon>
    </lineage>
</organism>
<sequence length="268" mass="27776">MTLSIAIAGAGGRMGRALVRAASADPRFLVCGGTERGDGQFLGIDLGALAGVAPLMMNASETSNLAADKAEVWIDFTAPNATIEALDALDGTPVKGAIIGTTGLSDEQEAKIAAHAERIAIVRSGNFSLGVNLLAALVEQAAQRLGPDWDIEITEAHHRRKVDAPSGTALLLGDAAAHGRNVKLSDARLKPHDGITGPRKEGGIGFSAIRGGGIVGDHDVRFIAEREVLTLSHHASDRAVFADGALAAALWVADKRPGLYSMRDVLGL</sequence>
<dbReference type="UniPathway" id="UPA00034">
    <property type="reaction ID" value="UER00018"/>
</dbReference>
<comment type="function">
    <text evidence="13">Catalyzes the conversion of 4-hydroxy-tetrahydrodipicolinate (HTPA) to tetrahydrodipicolinate.</text>
</comment>
<dbReference type="InterPro" id="IPR022663">
    <property type="entry name" value="DapB_C"/>
</dbReference>
<evidence type="ECO:0000256" key="12">
    <source>
        <dbReference type="ARBA" id="ARBA00049396"/>
    </source>
</evidence>
<dbReference type="EC" id="1.17.1.8" evidence="10 13"/>
<dbReference type="InterPro" id="IPR022664">
    <property type="entry name" value="DapB_N_CS"/>
</dbReference>
<keyword evidence="6 13" id="KW-0560">Oxidoreductase</keyword>
<comment type="subunit">
    <text evidence="13">Homotetramer.</text>
</comment>
<feature type="binding site" evidence="13">
    <location>
        <begin position="9"/>
        <end position="14"/>
    </location>
    <ligand>
        <name>NAD(+)</name>
        <dbReference type="ChEBI" id="CHEBI:57540"/>
    </ligand>
</feature>
<keyword evidence="17" id="KW-1185">Reference proteome</keyword>
<dbReference type="GO" id="GO:0051287">
    <property type="term" value="F:NAD binding"/>
    <property type="evidence" value="ECO:0007669"/>
    <property type="project" value="UniProtKB-UniRule"/>
</dbReference>
<dbReference type="Proteomes" id="UP000092498">
    <property type="component" value="Chromosome"/>
</dbReference>
<evidence type="ECO:0000256" key="5">
    <source>
        <dbReference type="ARBA" id="ARBA00022915"/>
    </source>
</evidence>
<dbReference type="InterPro" id="IPR023940">
    <property type="entry name" value="DHDPR_bac"/>
</dbReference>
<dbReference type="PANTHER" id="PTHR20836">
    <property type="entry name" value="DIHYDRODIPICOLINATE REDUCTASE"/>
    <property type="match status" value="1"/>
</dbReference>
<evidence type="ECO:0000259" key="15">
    <source>
        <dbReference type="Pfam" id="PF05173"/>
    </source>
</evidence>
<comment type="catalytic activity">
    <reaction evidence="11 13">
        <text>(S)-2,3,4,5-tetrahydrodipicolinate + NADP(+) + H2O = (2S,4S)-4-hydroxy-2,3,4,5-tetrahydrodipicolinate + NADPH + H(+)</text>
        <dbReference type="Rhea" id="RHEA:35331"/>
        <dbReference type="ChEBI" id="CHEBI:15377"/>
        <dbReference type="ChEBI" id="CHEBI:15378"/>
        <dbReference type="ChEBI" id="CHEBI:16845"/>
        <dbReference type="ChEBI" id="CHEBI:57783"/>
        <dbReference type="ChEBI" id="CHEBI:58349"/>
        <dbReference type="ChEBI" id="CHEBI:67139"/>
        <dbReference type="EC" id="1.17.1.8"/>
    </reaction>
</comment>
<dbReference type="AlphaFoldDB" id="A0A1B1AI83"/>
<proteinExistence type="inferred from homology"/>
<feature type="binding site" evidence="13">
    <location>
        <position position="35"/>
    </location>
    <ligand>
        <name>NAD(+)</name>
        <dbReference type="ChEBI" id="CHEBI:57540"/>
    </ligand>
</feature>
<evidence type="ECO:0000259" key="14">
    <source>
        <dbReference type="Pfam" id="PF01113"/>
    </source>
</evidence>
<evidence type="ECO:0000256" key="10">
    <source>
        <dbReference type="ARBA" id="ARBA00038983"/>
    </source>
</evidence>
<comment type="subcellular location">
    <subcellularLocation>
        <location evidence="13">Cytoplasm</location>
    </subcellularLocation>
</comment>
<dbReference type="OrthoDB" id="9790352at2"/>
<feature type="binding site" evidence="13">
    <location>
        <position position="158"/>
    </location>
    <ligand>
        <name>(S)-2,3,4,5-tetrahydrodipicolinate</name>
        <dbReference type="ChEBI" id="CHEBI:16845"/>
    </ligand>
</feature>
<evidence type="ECO:0000256" key="7">
    <source>
        <dbReference type="ARBA" id="ARBA00023027"/>
    </source>
</evidence>
<dbReference type="RefSeq" id="WP_066771025.1">
    <property type="nucleotide sequence ID" value="NZ_CP013244.1"/>
</dbReference>
<gene>
    <name evidence="13" type="primary">dapB</name>
    <name evidence="16" type="ORF">ATE48_10290</name>
</gene>
<evidence type="ECO:0000256" key="4">
    <source>
        <dbReference type="ARBA" id="ARBA00022857"/>
    </source>
</evidence>
<feature type="domain" description="Dihydrodipicolinate reductase N-terminal" evidence="14">
    <location>
        <begin position="4"/>
        <end position="127"/>
    </location>
</feature>
<feature type="binding site" evidence="13">
    <location>
        <begin position="100"/>
        <end position="102"/>
    </location>
    <ligand>
        <name>NAD(+)</name>
        <dbReference type="ChEBI" id="CHEBI:57540"/>
    </ligand>
</feature>
<comment type="catalytic activity">
    <reaction evidence="12 13">
        <text>(S)-2,3,4,5-tetrahydrodipicolinate + NAD(+) + H2O = (2S,4S)-4-hydroxy-2,3,4,5-tetrahydrodipicolinate + NADH + H(+)</text>
        <dbReference type="Rhea" id="RHEA:35323"/>
        <dbReference type="ChEBI" id="CHEBI:15377"/>
        <dbReference type="ChEBI" id="CHEBI:15378"/>
        <dbReference type="ChEBI" id="CHEBI:16845"/>
        <dbReference type="ChEBI" id="CHEBI:57540"/>
        <dbReference type="ChEBI" id="CHEBI:57945"/>
        <dbReference type="ChEBI" id="CHEBI:67139"/>
        <dbReference type="EC" id="1.17.1.8"/>
    </reaction>
</comment>
<feature type="binding site" evidence="13">
    <location>
        <begin position="167"/>
        <end position="168"/>
    </location>
    <ligand>
        <name>(S)-2,3,4,5-tetrahydrodipicolinate</name>
        <dbReference type="ChEBI" id="CHEBI:16845"/>
    </ligand>
</feature>
<dbReference type="SUPFAM" id="SSF51735">
    <property type="entry name" value="NAD(P)-binding Rossmann-fold domains"/>
    <property type="match status" value="1"/>
</dbReference>
<name>A0A1B1AI83_9PROT</name>
<dbReference type="GO" id="GO:0016726">
    <property type="term" value="F:oxidoreductase activity, acting on CH or CH2 groups, NAD or NADP as acceptor"/>
    <property type="evidence" value="ECO:0007669"/>
    <property type="project" value="UniProtKB-UniRule"/>
</dbReference>
<accession>A0A1B1AI83</accession>
<dbReference type="GO" id="GO:0050661">
    <property type="term" value="F:NADP binding"/>
    <property type="evidence" value="ECO:0007669"/>
    <property type="project" value="UniProtKB-UniRule"/>
</dbReference>
<dbReference type="STRING" id="1759059.ATE48_10290"/>
<dbReference type="SUPFAM" id="SSF55347">
    <property type="entry name" value="Glyceraldehyde-3-phosphate dehydrogenase-like, C-terminal domain"/>
    <property type="match status" value="1"/>
</dbReference>
<dbReference type="CDD" id="cd02274">
    <property type="entry name" value="DHDPR_N"/>
    <property type="match status" value="1"/>
</dbReference>
<dbReference type="InParanoid" id="A0A1B1AI83"/>
<keyword evidence="4 13" id="KW-0521">NADP</keyword>
<feature type="active site" description="Proton donor" evidence="13">
    <location>
        <position position="161"/>
    </location>
</feature>
<dbReference type="GO" id="GO:0009089">
    <property type="term" value="P:lysine biosynthetic process via diaminopimelate"/>
    <property type="evidence" value="ECO:0007669"/>
    <property type="project" value="UniProtKB-UniRule"/>
</dbReference>
<dbReference type="GO" id="GO:0005737">
    <property type="term" value="C:cytoplasm"/>
    <property type="evidence" value="ECO:0007669"/>
    <property type="project" value="UniProtKB-SubCell"/>
</dbReference>
<dbReference type="InterPro" id="IPR036291">
    <property type="entry name" value="NAD(P)-bd_dom_sf"/>
</dbReference>
<dbReference type="KEGG" id="cbot:ATE48_10290"/>
<keyword evidence="8 13" id="KW-0457">Lysine biosynthesis</keyword>
<feature type="binding site" evidence="13">
    <location>
        <position position="36"/>
    </location>
    <ligand>
        <name>NADP(+)</name>
        <dbReference type="ChEBI" id="CHEBI:58349"/>
    </ligand>
</feature>
<dbReference type="Pfam" id="PF01113">
    <property type="entry name" value="DapB_N"/>
    <property type="match status" value="1"/>
</dbReference>
<dbReference type="GO" id="GO:0019877">
    <property type="term" value="P:diaminopimelate biosynthetic process"/>
    <property type="evidence" value="ECO:0007669"/>
    <property type="project" value="UniProtKB-UniRule"/>
</dbReference>
<evidence type="ECO:0000256" key="2">
    <source>
        <dbReference type="ARBA" id="ARBA00022490"/>
    </source>
</evidence>
<evidence type="ECO:0000256" key="6">
    <source>
        <dbReference type="ARBA" id="ARBA00023002"/>
    </source>
</evidence>
<evidence type="ECO:0000256" key="13">
    <source>
        <dbReference type="HAMAP-Rule" id="MF_00102"/>
    </source>
</evidence>
<dbReference type="Gene3D" id="3.30.360.10">
    <property type="entry name" value="Dihydrodipicolinate Reductase, domain 2"/>
    <property type="match status" value="1"/>
</dbReference>
<keyword evidence="7 13" id="KW-0520">NAD</keyword>
<comment type="pathway">
    <text evidence="9 13">Amino-acid biosynthesis; L-lysine biosynthesis via DAP pathway; (S)-tetrahydrodipicolinate from L-aspartate: step 4/4.</text>
</comment>
<keyword evidence="3 13" id="KW-0028">Amino-acid biosynthesis</keyword>
<dbReference type="PANTHER" id="PTHR20836:SF0">
    <property type="entry name" value="4-HYDROXY-TETRAHYDRODIPICOLINATE REDUCTASE 1, CHLOROPLASTIC-RELATED"/>
    <property type="match status" value="1"/>
</dbReference>
<evidence type="ECO:0000256" key="3">
    <source>
        <dbReference type="ARBA" id="ARBA00022605"/>
    </source>
</evidence>
<dbReference type="InterPro" id="IPR000846">
    <property type="entry name" value="DapB_N"/>
</dbReference>
<feature type="active site" description="Proton donor/acceptor" evidence="13">
    <location>
        <position position="157"/>
    </location>
</feature>
<evidence type="ECO:0000256" key="9">
    <source>
        <dbReference type="ARBA" id="ARBA00037922"/>
    </source>
</evidence>
<comment type="caution">
    <text evidence="13">Was originally thought to be a dihydrodipicolinate reductase (DHDPR), catalyzing the conversion of dihydrodipicolinate to tetrahydrodipicolinate. However, it was shown in E.coli that the substrate of the enzymatic reaction is not dihydrodipicolinate (DHDP) but in fact (2S,4S)-4-hydroxy-2,3,4,5-tetrahydrodipicolinic acid (HTPA), the product released by the DapA-catalyzed reaction.</text>
</comment>
<keyword evidence="5 13" id="KW-0220">Diaminopimelate biosynthesis</keyword>
<dbReference type="GO" id="GO:0008839">
    <property type="term" value="F:4-hydroxy-tetrahydrodipicolinate reductase"/>
    <property type="evidence" value="ECO:0007669"/>
    <property type="project" value="UniProtKB-UniRule"/>
</dbReference>
<evidence type="ECO:0000256" key="1">
    <source>
        <dbReference type="ARBA" id="ARBA00006642"/>
    </source>
</evidence>
<dbReference type="Pfam" id="PF05173">
    <property type="entry name" value="DapB_C"/>
    <property type="match status" value="1"/>
</dbReference>
<reference evidence="16 17" key="1">
    <citation type="submission" date="2015-11" db="EMBL/GenBank/DDBJ databases">
        <title>Whole-Genome Sequence of Candidatus Oderbacter manganicum from the National Park Lower Oder Valley, Germany.</title>
        <authorList>
            <person name="Braun B."/>
            <person name="Liere K."/>
            <person name="Szewzyk U."/>
        </authorList>
    </citation>
    <scope>NUCLEOTIDE SEQUENCE [LARGE SCALE GENOMIC DNA]</scope>
    <source>
        <strain evidence="16 17">OTSz_A_272</strain>
    </source>
</reference>
<dbReference type="EMBL" id="CP013244">
    <property type="protein sequence ID" value="ANP46276.1"/>
    <property type="molecule type" value="Genomic_DNA"/>
</dbReference>
<dbReference type="HAMAP" id="MF_00102">
    <property type="entry name" value="DapB"/>
    <property type="match status" value="1"/>
</dbReference>
<dbReference type="PIRSF" id="PIRSF000161">
    <property type="entry name" value="DHPR"/>
    <property type="match status" value="1"/>
</dbReference>
<keyword evidence="2 13" id="KW-0963">Cytoplasm</keyword>